<dbReference type="InterPro" id="IPR045050">
    <property type="entry name" value="Synaptotagmin_plant"/>
</dbReference>
<dbReference type="Pfam" id="PF00168">
    <property type="entry name" value="C2"/>
    <property type="match status" value="2"/>
</dbReference>
<dbReference type="InterPro" id="IPR000008">
    <property type="entry name" value="C2_dom"/>
</dbReference>
<gene>
    <name evidence="2 3" type="primary">LOC107816647</name>
</gene>
<reference evidence="2 3" key="1">
    <citation type="submission" date="2025-04" db="UniProtKB">
        <authorList>
            <consortium name="RefSeq"/>
        </authorList>
    </citation>
    <scope>IDENTIFICATION</scope>
</reference>
<evidence type="ECO:0000259" key="1">
    <source>
        <dbReference type="PROSITE" id="PS50004"/>
    </source>
</evidence>
<dbReference type="RefSeq" id="XP_016497867.1">
    <property type="nucleotide sequence ID" value="XM_016642381.1"/>
</dbReference>
<dbReference type="SMART" id="SM00239">
    <property type="entry name" value="C2"/>
    <property type="match status" value="2"/>
</dbReference>
<accession>A0A1S4C9F0</accession>
<dbReference type="PANTHER" id="PTHR10774:SF217">
    <property type="entry name" value="OS06G0685300 PROTEIN"/>
    <property type="match status" value="1"/>
</dbReference>
<dbReference type="OrthoDB" id="67700at2759"/>
<name>A0A1S4C9F0_TOBAC</name>
<dbReference type="PRINTS" id="PR00360">
    <property type="entry name" value="C2DOMAIN"/>
</dbReference>
<dbReference type="AlphaFoldDB" id="A0A1S4C9F0"/>
<dbReference type="Gene3D" id="2.60.40.150">
    <property type="entry name" value="C2 domain"/>
    <property type="match status" value="2"/>
</dbReference>
<dbReference type="PANTHER" id="PTHR10774">
    <property type="entry name" value="EXTENDED SYNAPTOTAGMIN-RELATED"/>
    <property type="match status" value="1"/>
</dbReference>
<organism evidence="2">
    <name type="scientific">Nicotiana tabacum</name>
    <name type="common">Common tobacco</name>
    <dbReference type="NCBI Taxonomy" id="4097"/>
    <lineage>
        <taxon>Eukaryota</taxon>
        <taxon>Viridiplantae</taxon>
        <taxon>Streptophyta</taxon>
        <taxon>Embryophyta</taxon>
        <taxon>Tracheophyta</taxon>
        <taxon>Spermatophyta</taxon>
        <taxon>Magnoliopsida</taxon>
        <taxon>eudicotyledons</taxon>
        <taxon>Gunneridae</taxon>
        <taxon>Pentapetalae</taxon>
        <taxon>asterids</taxon>
        <taxon>lamiids</taxon>
        <taxon>Solanales</taxon>
        <taxon>Solanaceae</taxon>
        <taxon>Nicotianoideae</taxon>
        <taxon>Nicotianeae</taxon>
        <taxon>Nicotiana</taxon>
    </lineage>
</organism>
<dbReference type="RefSeq" id="XP_016497868.1">
    <property type="nucleotide sequence ID" value="XM_016642382.1"/>
</dbReference>
<proteinExistence type="predicted"/>
<sequence length="404" mass="46491">MGWKSKYRCGIEVIISTNLSTVDRFSNGCYSKGNTEAFCPNIPMLFKHNSIADEEARGRLWAKSTWRRFNGNPWFTPFCSVFIAWQETICKQVARLYLWPQTLDIPILDSSIGAVKKPVGILHVKVLRAQKLLNTDFLSKSDPYVKLSLGGDRLPAKKTTVKMNTLNPVWNEDFKLTVKDPESQVLQLHLYDWEKIGAHDKLGMQVVPLKLLNPYEKKELTLDLVHSTNPNDPQNKKARGQIMLEMSFIPFQEDSKKFSGPLNIHERKESISSLSDDNYSLRGAGLLLVTVIGAEDVEGKHHTNPYAVVVLRGEKKKTKARNKTWNPKWEEEFQFVLEEAPLKDLIHIEVKSKKRRFGFRSKELLGYVDIQLMDVIYNGRINEKYHLINSKDGILHVDIRWKVI</sequence>
<protein>
    <submittedName>
        <fullName evidence="2 3">Synaptotagmin-3 isoform X3</fullName>
    </submittedName>
</protein>
<dbReference type="GO" id="GO:0008289">
    <property type="term" value="F:lipid binding"/>
    <property type="evidence" value="ECO:0007669"/>
    <property type="project" value="InterPro"/>
</dbReference>
<dbReference type="InterPro" id="IPR035892">
    <property type="entry name" value="C2_domain_sf"/>
</dbReference>
<dbReference type="SUPFAM" id="SSF49562">
    <property type="entry name" value="C2 domain (Calcium/lipid-binding domain, CaLB)"/>
    <property type="match status" value="2"/>
</dbReference>
<evidence type="ECO:0000313" key="3">
    <source>
        <dbReference type="RefSeq" id="XP_016497868.1"/>
    </source>
</evidence>
<dbReference type="FunFam" id="2.60.40.150:FF:000102">
    <property type="entry name" value="Synaptotagmin-2 isoform A"/>
    <property type="match status" value="1"/>
</dbReference>
<dbReference type="PROSITE" id="PS50004">
    <property type="entry name" value="C2"/>
    <property type="match status" value="2"/>
</dbReference>
<feature type="domain" description="C2" evidence="1">
    <location>
        <begin position="266"/>
        <end position="385"/>
    </location>
</feature>
<dbReference type="CDD" id="cd00030">
    <property type="entry name" value="C2"/>
    <property type="match status" value="2"/>
</dbReference>
<feature type="domain" description="C2" evidence="1">
    <location>
        <begin position="99"/>
        <end position="222"/>
    </location>
</feature>
<evidence type="ECO:0000313" key="2">
    <source>
        <dbReference type="RefSeq" id="XP_016497867.1"/>
    </source>
</evidence>